<dbReference type="EMBL" id="GBRH01242198">
    <property type="protein sequence ID" value="JAD55697.1"/>
    <property type="molecule type" value="Transcribed_RNA"/>
</dbReference>
<name>A0A0A9B8S8_ARUDO</name>
<evidence type="ECO:0000313" key="1">
    <source>
        <dbReference type="EMBL" id="JAD55697.1"/>
    </source>
</evidence>
<sequence length="27" mass="3151">MTWTIVLSKLVRMRKIDIQEISDMDGA</sequence>
<reference evidence="1" key="1">
    <citation type="submission" date="2014-09" db="EMBL/GenBank/DDBJ databases">
        <authorList>
            <person name="Magalhaes I.L.F."/>
            <person name="Oliveira U."/>
            <person name="Santos F.R."/>
            <person name="Vidigal T.H.D.A."/>
            <person name="Brescovit A.D."/>
            <person name="Santos A.J."/>
        </authorList>
    </citation>
    <scope>NUCLEOTIDE SEQUENCE</scope>
    <source>
        <tissue evidence="1">Shoot tissue taken approximately 20 cm above the soil surface</tissue>
    </source>
</reference>
<dbReference type="AlphaFoldDB" id="A0A0A9B8S8"/>
<protein>
    <submittedName>
        <fullName evidence="1">Uncharacterized protein</fullName>
    </submittedName>
</protein>
<reference evidence="1" key="2">
    <citation type="journal article" date="2015" name="Data Brief">
        <title>Shoot transcriptome of the giant reed, Arundo donax.</title>
        <authorList>
            <person name="Barrero R.A."/>
            <person name="Guerrero F.D."/>
            <person name="Moolhuijzen P."/>
            <person name="Goolsby J.A."/>
            <person name="Tidwell J."/>
            <person name="Bellgard S.E."/>
            <person name="Bellgard M.I."/>
        </authorList>
    </citation>
    <scope>NUCLEOTIDE SEQUENCE</scope>
    <source>
        <tissue evidence="1">Shoot tissue taken approximately 20 cm above the soil surface</tissue>
    </source>
</reference>
<accession>A0A0A9B8S8</accession>
<organism evidence="1">
    <name type="scientific">Arundo donax</name>
    <name type="common">Giant reed</name>
    <name type="synonym">Donax arundinaceus</name>
    <dbReference type="NCBI Taxonomy" id="35708"/>
    <lineage>
        <taxon>Eukaryota</taxon>
        <taxon>Viridiplantae</taxon>
        <taxon>Streptophyta</taxon>
        <taxon>Embryophyta</taxon>
        <taxon>Tracheophyta</taxon>
        <taxon>Spermatophyta</taxon>
        <taxon>Magnoliopsida</taxon>
        <taxon>Liliopsida</taxon>
        <taxon>Poales</taxon>
        <taxon>Poaceae</taxon>
        <taxon>PACMAD clade</taxon>
        <taxon>Arundinoideae</taxon>
        <taxon>Arundineae</taxon>
        <taxon>Arundo</taxon>
    </lineage>
</organism>
<proteinExistence type="predicted"/>